<evidence type="ECO:0000256" key="2">
    <source>
        <dbReference type="RuleBase" id="RU000411"/>
    </source>
</evidence>
<dbReference type="InterPro" id="IPR036186">
    <property type="entry name" value="Serpin_sf"/>
</dbReference>
<organism evidence="4 5">
    <name type="scientific">Schistosoma margrebowiei</name>
    <dbReference type="NCBI Taxonomy" id="48269"/>
    <lineage>
        <taxon>Eukaryota</taxon>
        <taxon>Metazoa</taxon>
        <taxon>Spiralia</taxon>
        <taxon>Lophotrochozoa</taxon>
        <taxon>Platyhelminthes</taxon>
        <taxon>Trematoda</taxon>
        <taxon>Digenea</taxon>
        <taxon>Strigeidida</taxon>
        <taxon>Schistosomatoidea</taxon>
        <taxon>Schistosomatidae</taxon>
        <taxon>Schistosoma</taxon>
    </lineage>
</organism>
<dbReference type="Pfam" id="PF00079">
    <property type="entry name" value="Serpin"/>
    <property type="match status" value="1"/>
</dbReference>
<evidence type="ECO:0000313" key="4">
    <source>
        <dbReference type="Proteomes" id="UP000050790"/>
    </source>
</evidence>
<dbReference type="PANTHER" id="PTHR11461:SF211">
    <property type="entry name" value="GH10112P-RELATED"/>
    <property type="match status" value="1"/>
</dbReference>
<feature type="domain" description="Serpin" evidence="3">
    <location>
        <begin position="24"/>
        <end position="395"/>
    </location>
</feature>
<dbReference type="SUPFAM" id="SSF56574">
    <property type="entry name" value="Serpins"/>
    <property type="match status" value="1"/>
</dbReference>
<dbReference type="InterPro" id="IPR023796">
    <property type="entry name" value="Serpin_dom"/>
</dbReference>
<evidence type="ECO:0000313" key="5">
    <source>
        <dbReference type="WBParaSite" id="SMRG1_25550.1"/>
    </source>
</evidence>
<accession>A0AA84ZD34</accession>
<dbReference type="AlphaFoldDB" id="A0AA84ZD34"/>
<dbReference type="InterPro" id="IPR042185">
    <property type="entry name" value="Serpin_sf_2"/>
</dbReference>
<evidence type="ECO:0000259" key="3">
    <source>
        <dbReference type="SMART" id="SM00093"/>
    </source>
</evidence>
<name>A0AA84ZD34_9TREM</name>
<dbReference type="InterPro" id="IPR042178">
    <property type="entry name" value="Serpin_sf_1"/>
</dbReference>
<dbReference type="Gene3D" id="3.30.497.10">
    <property type="entry name" value="Antithrombin, subunit I, domain 2"/>
    <property type="match status" value="1"/>
</dbReference>
<proteinExistence type="inferred from homology"/>
<dbReference type="PANTHER" id="PTHR11461">
    <property type="entry name" value="SERINE PROTEASE INHIBITOR, SERPIN"/>
    <property type="match status" value="1"/>
</dbReference>
<dbReference type="SMART" id="SM00093">
    <property type="entry name" value="SERPIN"/>
    <property type="match status" value="1"/>
</dbReference>
<evidence type="ECO:0000256" key="1">
    <source>
        <dbReference type="ARBA" id="ARBA00009500"/>
    </source>
</evidence>
<dbReference type="WBParaSite" id="SMRG1_25550.1">
    <property type="protein sequence ID" value="SMRG1_25550.1"/>
    <property type="gene ID" value="SMRG1_25550"/>
</dbReference>
<sequence length="402" mass="45313">MKINYLIEINIHIQMGFTTNEPRYNVFARDLLDISATGTNDYLSSPISVFLLLTTLLGSGGPKGNTKVQIAEALGLDDVKEHQKLASRIFALLYHNLTDEKIEGKQIVSIGNGMFLQNKANIKLNFLTRMSNIFYNDVLNVNFANVEDARKNINEWVSNKTCRLIPTVLEKPLPATTVLALINTLHFKGKWKKPFSNYSTTEGEFKPNNQSIIKIPMMHITDSIDYGTFPKYKIHMISKSFMNSRFSFVVILPTEPGKLKYVDKVLRGDIKLPHLVSRLESKQVALSLPKFRLDFSIDLIETLKNMYITDLFDSNEANLGGITNAKIHVQFLQQSVTLKVNEDGVEAAAATVMGIGFRSARPPPTVRFDVNESFVCYVYDKILKTSLFAGRIIKPIPLTNNK</sequence>
<dbReference type="Proteomes" id="UP000050790">
    <property type="component" value="Unassembled WGS sequence"/>
</dbReference>
<dbReference type="GO" id="GO:0004867">
    <property type="term" value="F:serine-type endopeptidase inhibitor activity"/>
    <property type="evidence" value="ECO:0007669"/>
    <property type="project" value="InterPro"/>
</dbReference>
<comment type="similarity">
    <text evidence="1 2">Belongs to the serpin family.</text>
</comment>
<protein>
    <submittedName>
        <fullName evidence="5">SERPIN domain-containing protein</fullName>
    </submittedName>
</protein>
<reference evidence="5" key="1">
    <citation type="submission" date="2023-11" db="UniProtKB">
        <authorList>
            <consortium name="WormBaseParasite"/>
        </authorList>
    </citation>
    <scope>IDENTIFICATION</scope>
</reference>
<dbReference type="InterPro" id="IPR000215">
    <property type="entry name" value="Serpin_fam"/>
</dbReference>
<dbReference type="GO" id="GO:0005615">
    <property type="term" value="C:extracellular space"/>
    <property type="evidence" value="ECO:0007669"/>
    <property type="project" value="InterPro"/>
</dbReference>
<dbReference type="Gene3D" id="2.30.39.10">
    <property type="entry name" value="Alpha-1-antitrypsin, domain 1"/>
    <property type="match status" value="1"/>
</dbReference>